<dbReference type="EMBL" id="JAATIQ010000040">
    <property type="protein sequence ID" value="KAF4395385.1"/>
    <property type="molecule type" value="Genomic_DNA"/>
</dbReference>
<keyword evidence="3" id="KW-1185">Reference proteome</keyword>
<evidence type="ECO:0000256" key="1">
    <source>
        <dbReference type="SAM" id="MobiDB-lite"/>
    </source>
</evidence>
<proteinExistence type="predicted"/>
<dbReference type="Proteomes" id="UP000583929">
    <property type="component" value="Unassembled WGS sequence"/>
</dbReference>
<evidence type="ECO:0000313" key="2">
    <source>
        <dbReference type="EMBL" id="KAF4395385.1"/>
    </source>
</evidence>
<accession>A0A7J6HK14</accession>
<protein>
    <submittedName>
        <fullName evidence="2">Uncharacterized protein</fullName>
    </submittedName>
</protein>
<name>A0A7J6HK14_CANSA</name>
<gene>
    <name evidence="2" type="ORF">G4B88_010849</name>
</gene>
<feature type="region of interest" description="Disordered" evidence="1">
    <location>
        <begin position="18"/>
        <end position="37"/>
    </location>
</feature>
<comment type="caution">
    <text evidence="2">The sequence shown here is derived from an EMBL/GenBank/DDBJ whole genome shotgun (WGS) entry which is preliminary data.</text>
</comment>
<organism evidence="2 3">
    <name type="scientific">Cannabis sativa</name>
    <name type="common">Hemp</name>
    <name type="synonym">Marijuana</name>
    <dbReference type="NCBI Taxonomy" id="3483"/>
    <lineage>
        <taxon>Eukaryota</taxon>
        <taxon>Viridiplantae</taxon>
        <taxon>Streptophyta</taxon>
        <taxon>Embryophyta</taxon>
        <taxon>Tracheophyta</taxon>
        <taxon>Spermatophyta</taxon>
        <taxon>Magnoliopsida</taxon>
        <taxon>eudicotyledons</taxon>
        <taxon>Gunneridae</taxon>
        <taxon>Pentapetalae</taxon>
        <taxon>rosids</taxon>
        <taxon>fabids</taxon>
        <taxon>Rosales</taxon>
        <taxon>Cannabaceae</taxon>
        <taxon>Cannabis</taxon>
    </lineage>
</organism>
<evidence type="ECO:0000313" key="3">
    <source>
        <dbReference type="Proteomes" id="UP000583929"/>
    </source>
</evidence>
<reference evidence="2 3" key="1">
    <citation type="journal article" date="2020" name="bioRxiv">
        <title>Sequence and annotation of 42 cannabis genomes reveals extensive copy number variation in cannabinoid synthesis and pathogen resistance genes.</title>
        <authorList>
            <person name="Mckernan K.J."/>
            <person name="Helbert Y."/>
            <person name="Kane L.T."/>
            <person name="Ebling H."/>
            <person name="Zhang L."/>
            <person name="Liu B."/>
            <person name="Eaton Z."/>
            <person name="Mclaughlin S."/>
            <person name="Kingan S."/>
            <person name="Baybayan P."/>
            <person name="Concepcion G."/>
            <person name="Jordan M."/>
            <person name="Riva A."/>
            <person name="Barbazuk W."/>
            <person name="Harkins T."/>
        </authorList>
    </citation>
    <scope>NUCLEOTIDE SEQUENCE [LARGE SCALE GENOMIC DNA]</scope>
    <source>
        <strain evidence="3">cv. Jamaican Lion 4</strain>
        <tissue evidence="2">Leaf</tissue>
    </source>
</reference>
<sequence length="134" mass="15076">MKRQRNAAMAVLANRDPISKDSTFGKRKKTRATTTTPPVEIAAKKDDVVAVVAVVTPAPAPEVVVAPAPDESEGLLGWEENWWWPWLSGVVVDEQMSWGAFWLPFWDVENGEDFSHSLFSDVFWDDDIWGLRGF</sequence>
<dbReference type="AlphaFoldDB" id="A0A7J6HK14"/>